<feature type="transmembrane region" description="Helical" evidence="2">
    <location>
        <begin position="29"/>
        <end position="44"/>
    </location>
</feature>
<sequence length="157" mass="17739">MPAFELSHGVFHEFGDIVEGHIKAHRQEKWFYVIALCFIGFMAHKMLDSIVADLLMVLAFAFCGSKILMSKPDLAQSVSHEEIGQLSDSAFDDLGRLKRKLDRAVLLSDLHSIVSATSKKNEAKAKAQEQARSERALQAQQEHALYERKKNGKTERR</sequence>
<feature type="compositionally biased region" description="Basic and acidic residues" evidence="1">
    <location>
        <begin position="144"/>
        <end position="157"/>
    </location>
</feature>
<feature type="region of interest" description="Disordered" evidence="1">
    <location>
        <begin position="119"/>
        <end position="157"/>
    </location>
</feature>
<dbReference type="Proteomes" id="UP000573499">
    <property type="component" value="Unassembled WGS sequence"/>
</dbReference>
<dbReference type="RefSeq" id="WP_182157211.1">
    <property type="nucleotide sequence ID" value="NZ_JACEZU010000017.1"/>
</dbReference>
<evidence type="ECO:0000256" key="1">
    <source>
        <dbReference type="SAM" id="MobiDB-lite"/>
    </source>
</evidence>
<gene>
    <name evidence="3" type="ORF">H3H39_25540</name>
</gene>
<dbReference type="EMBL" id="JACEZU010000017">
    <property type="protein sequence ID" value="MBA5690410.1"/>
    <property type="molecule type" value="Genomic_DNA"/>
</dbReference>
<dbReference type="AlphaFoldDB" id="A0A7W2FEU6"/>
<keyword evidence="2" id="KW-0812">Transmembrane</keyword>
<keyword evidence="2" id="KW-0472">Membrane</keyword>
<evidence type="ECO:0000256" key="2">
    <source>
        <dbReference type="SAM" id="Phobius"/>
    </source>
</evidence>
<evidence type="ECO:0000313" key="3">
    <source>
        <dbReference type="EMBL" id="MBA5690410.1"/>
    </source>
</evidence>
<accession>A0A7W2FEU6</accession>
<protein>
    <submittedName>
        <fullName evidence="3">Uncharacterized protein</fullName>
    </submittedName>
</protein>
<organism evidence="3 4">
    <name type="scientific">Rugamonas apoptosis</name>
    <dbReference type="NCBI Taxonomy" id="2758570"/>
    <lineage>
        <taxon>Bacteria</taxon>
        <taxon>Pseudomonadati</taxon>
        <taxon>Pseudomonadota</taxon>
        <taxon>Betaproteobacteria</taxon>
        <taxon>Burkholderiales</taxon>
        <taxon>Oxalobacteraceae</taxon>
        <taxon>Telluria group</taxon>
        <taxon>Rugamonas</taxon>
    </lineage>
</organism>
<name>A0A7W2FEU6_9BURK</name>
<feature type="compositionally biased region" description="Basic and acidic residues" evidence="1">
    <location>
        <begin position="119"/>
        <end position="135"/>
    </location>
</feature>
<proteinExistence type="predicted"/>
<comment type="caution">
    <text evidence="3">The sequence shown here is derived from an EMBL/GenBank/DDBJ whole genome shotgun (WGS) entry which is preliminary data.</text>
</comment>
<keyword evidence="2" id="KW-1133">Transmembrane helix</keyword>
<evidence type="ECO:0000313" key="4">
    <source>
        <dbReference type="Proteomes" id="UP000573499"/>
    </source>
</evidence>
<keyword evidence="4" id="KW-1185">Reference proteome</keyword>
<reference evidence="3 4" key="1">
    <citation type="submission" date="2020-07" db="EMBL/GenBank/DDBJ databases">
        <title>Novel species isolated from subtropical streams in China.</title>
        <authorList>
            <person name="Lu H."/>
        </authorList>
    </citation>
    <scope>NUCLEOTIDE SEQUENCE [LARGE SCALE GENOMIC DNA]</scope>
    <source>
        <strain evidence="3 4">LX47W</strain>
    </source>
</reference>